<evidence type="ECO:0000259" key="1">
    <source>
        <dbReference type="PROSITE" id="PS50043"/>
    </source>
</evidence>
<dbReference type="SUPFAM" id="SSF46894">
    <property type="entry name" value="C-terminal effector domain of the bipartite response regulators"/>
    <property type="match status" value="1"/>
</dbReference>
<dbReference type="GO" id="GO:0003677">
    <property type="term" value="F:DNA binding"/>
    <property type="evidence" value="ECO:0007669"/>
    <property type="project" value="InterPro"/>
</dbReference>
<dbReference type="InterPro" id="IPR000792">
    <property type="entry name" value="Tscrpt_reg_LuxR_C"/>
</dbReference>
<dbReference type="AlphaFoldDB" id="A0A7G5DQR2"/>
<dbReference type="PROSITE" id="PS50043">
    <property type="entry name" value="HTH_LUXR_2"/>
    <property type="match status" value="1"/>
</dbReference>
<protein>
    <submittedName>
        <fullName evidence="2">Helix-turn-helix transcriptional regulator</fullName>
    </submittedName>
</protein>
<organism evidence="2 3">
    <name type="scientific">Pseudomonas berkeleyensis</name>
    <dbReference type="NCBI Taxonomy" id="2726956"/>
    <lineage>
        <taxon>Bacteria</taxon>
        <taxon>Pseudomonadati</taxon>
        <taxon>Pseudomonadota</taxon>
        <taxon>Gammaproteobacteria</taxon>
        <taxon>Pseudomonadales</taxon>
        <taxon>Pseudomonadaceae</taxon>
        <taxon>Pseudomonas</taxon>
    </lineage>
</organism>
<dbReference type="InterPro" id="IPR036388">
    <property type="entry name" value="WH-like_DNA-bd_sf"/>
</dbReference>
<proteinExistence type="predicted"/>
<dbReference type="EMBL" id="CP059139">
    <property type="protein sequence ID" value="QMV64087.1"/>
    <property type="molecule type" value="Genomic_DNA"/>
</dbReference>
<dbReference type="SMART" id="SM00421">
    <property type="entry name" value="HTH_LUXR"/>
    <property type="match status" value="1"/>
</dbReference>
<reference evidence="2 3" key="1">
    <citation type="journal article" date="2020" name="G3 (Bethesda)">
        <title>CeMbio - The Caenorhabditis elegans Microbiome Resource.</title>
        <authorList>
            <person name="Dirksen P."/>
            <person name="Assie A."/>
            <person name="Zimmermann J."/>
            <person name="Zhang F."/>
            <person name="Tietje A.M."/>
            <person name="Marsh S.A."/>
            <person name="Felix M.A."/>
            <person name="Shapira M."/>
            <person name="Kaleta C."/>
            <person name="Schulenburg H."/>
            <person name="Samuel B."/>
        </authorList>
    </citation>
    <scope>NUCLEOTIDE SEQUENCE [LARGE SCALE GENOMIC DNA]</scope>
    <source>
        <strain evidence="2 3">MSPm1</strain>
    </source>
</reference>
<dbReference type="Gene3D" id="1.10.10.10">
    <property type="entry name" value="Winged helix-like DNA-binding domain superfamily/Winged helix DNA-binding domain"/>
    <property type="match status" value="1"/>
</dbReference>
<sequence length="360" mass="40240">MQESTYDELVSLIYDCVLDECAWLRLLGRLAVVTGHREGTLLFWDRHGDVGPQISAISLCSPELQRSYDSDYGRLDPTQRFMLGRRVGDWYHDVHEYGKESMARDPFYQEFFRDHGLQSTSSIKLYEQDGAAAYLSLLTALDAPAPSDAQRAMVARLARHLQQAAGMSSSIRRLELGLAQRELLLEQSATAQWLVEANGRVVLCNGVAERRMGEVLFPLRMRQGRLFADAIPKLAVTIRMACGRDGPARAGWLRLPEAGAEVLITPVKSEERFTLEHQPSLALVALLENRPRVELLAELFRFTGAESRLAELIAQGLSPEDCAGRLGVSINTVRSQLRSLFGKTDTTRQSELVGLLTRVR</sequence>
<dbReference type="InterPro" id="IPR016032">
    <property type="entry name" value="Sig_transdc_resp-reg_C-effctor"/>
</dbReference>
<evidence type="ECO:0000313" key="3">
    <source>
        <dbReference type="Proteomes" id="UP000515276"/>
    </source>
</evidence>
<accession>A0A7G5DQR2</accession>
<keyword evidence="3" id="KW-1185">Reference proteome</keyword>
<dbReference type="RefSeq" id="WP_182370115.1">
    <property type="nucleotide sequence ID" value="NZ_CP059139.1"/>
</dbReference>
<feature type="domain" description="HTH luxR-type" evidence="1">
    <location>
        <begin position="295"/>
        <end position="360"/>
    </location>
</feature>
<dbReference type="GO" id="GO:0006355">
    <property type="term" value="P:regulation of DNA-templated transcription"/>
    <property type="evidence" value="ECO:0007669"/>
    <property type="project" value="InterPro"/>
</dbReference>
<gene>
    <name evidence="2" type="ORF">HS968_03190</name>
</gene>
<dbReference type="Proteomes" id="UP000515276">
    <property type="component" value="Chromosome"/>
</dbReference>
<name>A0A7G5DQR2_9PSED</name>
<evidence type="ECO:0000313" key="2">
    <source>
        <dbReference type="EMBL" id="QMV64087.1"/>
    </source>
</evidence>